<evidence type="ECO:0000313" key="2">
    <source>
        <dbReference type="Proteomes" id="UP000600565"/>
    </source>
</evidence>
<name>A0ABR8XHZ7_9BACL</name>
<dbReference type="EMBL" id="JACSPW010000001">
    <property type="protein sequence ID" value="MBD8031554.1"/>
    <property type="molecule type" value="Genomic_DNA"/>
</dbReference>
<gene>
    <name evidence="1" type="ORF">H9632_00645</name>
</gene>
<proteinExistence type="predicted"/>
<reference evidence="1 2" key="1">
    <citation type="submission" date="2020-08" db="EMBL/GenBank/DDBJ databases">
        <title>A Genomic Blueprint of the Chicken Gut Microbiome.</title>
        <authorList>
            <person name="Gilroy R."/>
            <person name="Ravi A."/>
            <person name="Getino M."/>
            <person name="Pursley I."/>
            <person name="Horton D.L."/>
            <person name="Alikhan N.-F."/>
            <person name="Baker D."/>
            <person name="Gharbi K."/>
            <person name="Hall N."/>
            <person name="Watson M."/>
            <person name="Adriaenssens E.M."/>
            <person name="Foster-Nyarko E."/>
            <person name="Jarju S."/>
            <person name="Secka A."/>
            <person name="Antonio M."/>
            <person name="Oren A."/>
            <person name="Chaudhuri R."/>
            <person name="La Ragione R.M."/>
            <person name="Hildebrand F."/>
            <person name="Pallen M.J."/>
        </authorList>
    </citation>
    <scope>NUCLEOTIDE SEQUENCE [LARGE SCALE GENOMIC DNA]</scope>
    <source>
        <strain evidence="1 2">Sa1YVA6</strain>
    </source>
</reference>
<accession>A0ABR8XHZ7</accession>
<organism evidence="1 2">
    <name type="scientific">Solibacillus merdavium</name>
    <dbReference type="NCBI Taxonomy" id="2762218"/>
    <lineage>
        <taxon>Bacteria</taxon>
        <taxon>Bacillati</taxon>
        <taxon>Bacillota</taxon>
        <taxon>Bacilli</taxon>
        <taxon>Bacillales</taxon>
        <taxon>Caryophanaceae</taxon>
        <taxon>Solibacillus</taxon>
    </lineage>
</organism>
<sequence length="50" mass="5880">MIMTETWWGEIFSGPLSVGLNEQKIKQLEDESFLYFDEFVATIPHEEQNT</sequence>
<protein>
    <submittedName>
        <fullName evidence="1">Uncharacterized protein</fullName>
    </submittedName>
</protein>
<dbReference type="RefSeq" id="WP_191702205.1">
    <property type="nucleotide sequence ID" value="NZ_JACSPW010000001.1"/>
</dbReference>
<dbReference type="Proteomes" id="UP000600565">
    <property type="component" value="Unassembled WGS sequence"/>
</dbReference>
<keyword evidence="2" id="KW-1185">Reference proteome</keyword>
<comment type="caution">
    <text evidence="1">The sequence shown here is derived from an EMBL/GenBank/DDBJ whole genome shotgun (WGS) entry which is preliminary data.</text>
</comment>
<evidence type="ECO:0000313" key="1">
    <source>
        <dbReference type="EMBL" id="MBD8031554.1"/>
    </source>
</evidence>